<comment type="caution">
    <text evidence="1">The sequence shown here is derived from an EMBL/GenBank/DDBJ whole genome shotgun (WGS) entry which is preliminary data.</text>
</comment>
<dbReference type="Proteomes" id="UP000253517">
    <property type="component" value="Unassembled WGS sequence"/>
</dbReference>
<sequence>MILLIPIMMHAQPWSIKSGYSKKHFGHYTFVAGGYERQNWNFELGLNYFINVYPTDNQGNIHFNRGWAFNNSQRFGLDLSIERNWIKNNNNRLYFVNNFFVNYIAHVIDLMSPTFIGDDGNWYAIYIYNLDVDPSFNWMYSLGLGFDGRLYDNLFISMSALPGIVFYYYVDDNLVSGADWLISKFFRAVGGEAFTITYNVSLKYKF</sequence>
<evidence type="ECO:0000313" key="1">
    <source>
        <dbReference type="EMBL" id="RCX01195.1"/>
    </source>
</evidence>
<accession>A0A368ZW76</accession>
<proteinExistence type="predicted"/>
<dbReference type="AlphaFoldDB" id="A0A368ZW76"/>
<name>A0A368ZW76_9FLAO</name>
<dbReference type="EMBL" id="QPJS01000007">
    <property type="protein sequence ID" value="RCX01195.1"/>
    <property type="molecule type" value="Genomic_DNA"/>
</dbReference>
<protein>
    <submittedName>
        <fullName evidence="1">Uncharacterized protein</fullName>
    </submittedName>
</protein>
<gene>
    <name evidence="1" type="ORF">DES35_1078</name>
</gene>
<dbReference type="RefSeq" id="WP_147269354.1">
    <property type="nucleotide sequence ID" value="NZ_BHZF01000003.1"/>
</dbReference>
<keyword evidence="2" id="KW-1185">Reference proteome</keyword>
<organism evidence="1 2">
    <name type="scientific">Schleiferia thermophila</name>
    <dbReference type="NCBI Taxonomy" id="884107"/>
    <lineage>
        <taxon>Bacteria</taxon>
        <taxon>Pseudomonadati</taxon>
        <taxon>Bacteroidota</taxon>
        <taxon>Flavobacteriia</taxon>
        <taxon>Flavobacteriales</taxon>
        <taxon>Schleiferiaceae</taxon>
        <taxon>Schleiferia</taxon>
    </lineage>
</organism>
<reference evidence="1 2" key="1">
    <citation type="submission" date="2018-07" db="EMBL/GenBank/DDBJ databases">
        <title>Genomic Encyclopedia of Type Strains, Phase IV (KMG-IV): sequencing the most valuable type-strain genomes for metagenomic binning, comparative biology and taxonomic classification.</title>
        <authorList>
            <person name="Goeker M."/>
        </authorList>
    </citation>
    <scope>NUCLEOTIDE SEQUENCE [LARGE SCALE GENOMIC DNA]</scope>
    <source>
        <strain evidence="1 2">DSM 21410</strain>
    </source>
</reference>
<evidence type="ECO:0000313" key="2">
    <source>
        <dbReference type="Proteomes" id="UP000253517"/>
    </source>
</evidence>